<accession>A0A8X6QVD5</accession>
<dbReference type="Proteomes" id="UP000887013">
    <property type="component" value="Unassembled WGS sequence"/>
</dbReference>
<name>A0A8X6QVD5_NEPPI</name>
<organism evidence="2 3">
    <name type="scientific">Nephila pilipes</name>
    <name type="common">Giant wood spider</name>
    <name type="synonym">Nephila maculata</name>
    <dbReference type="NCBI Taxonomy" id="299642"/>
    <lineage>
        <taxon>Eukaryota</taxon>
        <taxon>Metazoa</taxon>
        <taxon>Ecdysozoa</taxon>
        <taxon>Arthropoda</taxon>
        <taxon>Chelicerata</taxon>
        <taxon>Arachnida</taxon>
        <taxon>Araneae</taxon>
        <taxon>Araneomorphae</taxon>
        <taxon>Entelegynae</taxon>
        <taxon>Araneoidea</taxon>
        <taxon>Nephilidae</taxon>
        <taxon>Nephila</taxon>
    </lineage>
</organism>
<feature type="region of interest" description="Disordered" evidence="1">
    <location>
        <begin position="1"/>
        <end position="62"/>
    </location>
</feature>
<reference evidence="2" key="1">
    <citation type="submission" date="2020-08" db="EMBL/GenBank/DDBJ databases">
        <title>Multicomponent nature underlies the extraordinary mechanical properties of spider dragline silk.</title>
        <authorList>
            <person name="Kono N."/>
            <person name="Nakamura H."/>
            <person name="Mori M."/>
            <person name="Yoshida Y."/>
            <person name="Ohtoshi R."/>
            <person name="Malay A.D."/>
            <person name="Moran D.A.P."/>
            <person name="Tomita M."/>
            <person name="Numata K."/>
            <person name="Arakawa K."/>
        </authorList>
    </citation>
    <scope>NUCLEOTIDE SEQUENCE</scope>
</reference>
<gene>
    <name evidence="2" type="ORF">NPIL_221321</name>
</gene>
<feature type="region of interest" description="Disordered" evidence="1">
    <location>
        <begin position="83"/>
        <end position="104"/>
    </location>
</feature>
<protein>
    <submittedName>
        <fullName evidence="2">Uncharacterized protein</fullName>
    </submittedName>
</protein>
<comment type="caution">
    <text evidence="2">The sequence shown here is derived from an EMBL/GenBank/DDBJ whole genome shotgun (WGS) entry which is preliminary data.</text>
</comment>
<feature type="compositionally biased region" description="Polar residues" evidence="1">
    <location>
        <begin position="51"/>
        <end position="62"/>
    </location>
</feature>
<keyword evidence="3" id="KW-1185">Reference proteome</keyword>
<sequence>MESKQGGVGAPPLPIGLPSTAPRVLCSESNRSTGFRHSIHSGGDRTESPRTKITTSVSNNHDVGQAQLHAVRLRHPVKAINERRSCRHRQTRPKVERREDRRRANWHLSEDAYLRYKSPLDHPNYQWLASGRHQT</sequence>
<dbReference type="AlphaFoldDB" id="A0A8X6QVD5"/>
<dbReference type="EMBL" id="BMAW01086093">
    <property type="protein sequence ID" value="GFU45998.1"/>
    <property type="molecule type" value="Genomic_DNA"/>
</dbReference>
<dbReference type="OrthoDB" id="10372195at2759"/>
<feature type="compositionally biased region" description="Basic and acidic residues" evidence="1">
    <location>
        <begin position="93"/>
        <end position="104"/>
    </location>
</feature>
<proteinExistence type="predicted"/>
<evidence type="ECO:0000313" key="2">
    <source>
        <dbReference type="EMBL" id="GFU45998.1"/>
    </source>
</evidence>
<evidence type="ECO:0000313" key="3">
    <source>
        <dbReference type="Proteomes" id="UP000887013"/>
    </source>
</evidence>
<evidence type="ECO:0000256" key="1">
    <source>
        <dbReference type="SAM" id="MobiDB-lite"/>
    </source>
</evidence>